<dbReference type="AlphaFoldDB" id="I4C6S4"/>
<accession>I4C6S4</accession>
<dbReference type="GO" id="GO:0006145">
    <property type="term" value="P:purine nucleobase catabolic process"/>
    <property type="evidence" value="ECO:0007669"/>
    <property type="project" value="TreeGrafter"/>
</dbReference>
<dbReference type="InterPro" id="IPR050138">
    <property type="entry name" value="DHOase/Allantoinase_Hydrolase"/>
</dbReference>
<evidence type="ECO:0000313" key="7">
    <source>
        <dbReference type="EMBL" id="AFM25265.1"/>
    </source>
</evidence>
<dbReference type="EMBL" id="CP003360">
    <property type="protein sequence ID" value="AFM25265.1"/>
    <property type="molecule type" value="Genomic_DNA"/>
</dbReference>
<dbReference type="KEGG" id="dti:Desti_2585"/>
<evidence type="ECO:0000256" key="2">
    <source>
        <dbReference type="ARBA" id="ARBA00002368"/>
    </source>
</evidence>
<reference evidence="8" key="1">
    <citation type="submission" date="2012-06" db="EMBL/GenBank/DDBJ databases">
        <title>Complete sequence of chromosome of Desulfomonile tiedjei DSM 6799.</title>
        <authorList>
            <person name="Lucas S."/>
            <person name="Copeland A."/>
            <person name="Lapidus A."/>
            <person name="Glavina del Rio T."/>
            <person name="Dalin E."/>
            <person name="Tice H."/>
            <person name="Bruce D."/>
            <person name="Goodwin L."/>
            <person name="Pitluck S."/>
            <person name="Peters L."/>
            <person name="Ovchinnikova G."/>
            <person name="Zeytun A."/>
            <person name="Lu M."/>
            <person name="Kyrpides N."/>
            <person name="Mavromatis K."/>
            <person name="Ivanova N."/>
            <person name="Brettin T."/>
            <person name="Detter J.C."/>
            <person name="Han C."/>
            <person name="Larimer F."/>
            <person name="Land M."/>
            <person name="Hauser L."/>
            <person name="Markowitz V."/>
            <person name="Cheng J.-F."/>
            <person name="Hugenholtz P."/>
            <person name="Woyke T."/>
            <person name="Wu D."/>
            <person name="Spring S."/>
            <person name="Schroeder M."/>
            <person name="Brambilla E."/>
            <person name="Klenk H.-P."/>
            <person name="Eisen J.A."/>
        </authorList>
    </citation>
    <scope>NUCLEOTIDE SEQUENCE [LARGE SCALE GENOMIC DNA]</scope>
    <source>
        <strain evidence="8">ATCC 49306 / DSM 6799 / DCB-1</strain>
    </source>
</reference>
<dbReference type="InterPro" id="IPR032466">
    <property type="entry name" value="Metal_Hydrolase"/>
</dbReference>
<comment type="function">
    <text evidence="2">Catalyzes the reversible cyclization of carbamoyl aspartate to dihydroorotate.</text>
</comment>
<gene>
    <name evidence="7" type="ordered locus">Desti_2585</name>
</gene>
<feature type="domain" description="Amidohydrolase-related" evidence="6">
    <location>
        <begin position="46"/>
        <end position="429"/>
    </location>
</feature>
<dbReference type="RefSeq" id="WP_014810407.1">
    <property type="nucleotide sequence ID" value="NC_018025.1"/>
</dbReference>
<proteinExistence type="inferred from homology"/>
<sequence length="438" mass="48192">MDAYSITGQTVFPEGVRPARIGIDPGSGVVVSVEDSRNSVPADKLIFPGFVDAHVHAREYPEPTEPGSVEWEKWQSACKKEIFTSAGNAAINGGVTAIGAMPNDPSPPDNPEGYEAKLRISESSPCPVVLFACVTRNSEPWGDIPYKVYLDSTPSTVAFDSWSDLEETLERYRGRRLFFHAEDPEILQKNAGKGPRWKTRPPEAESNAVRRILDLTTKFGLKTHICHVSTQEAVTTIQEYNRNASTRVTSEASPHHLFFHVNNGKVSAPGWREIPNVNLLESNPPLRSETDRAFLMEALKTGQVDILATDHAPHTIQDKLAGAPGMPHLDTVGQFVCWLLKKQGFTPQRVAEALSVVPSELFAPNLAIAQGHIKPGFAASFTILDLHAKVSVDRVGIQGRGLFRTRCGWSPFTGYRFPGTVMKTIVRGQGYTFYEDSL</sequence>
<dbReference type="PATRIC" id="fig|706587.4.peg.2960"/>
<evidence type="ECO:0000259" key="6">
    <source>
        <dbReference type="Pfam" id="PF01979"/>
    </source>
</evidence>
<dbReference type="InterPro" id="IPR006680">
    <property type="entry name" value="Amidohydro-rel"/>
</dbReference>
<keyword evidence="8" id="KW-1185">Reference proteome</keyword>
<dbReference type="SUPFAM" id="SSF51556">
    <property type="entry name" value="Metallo-dependent hydrolases"/>
    <property type="match status" value="1"/>
</dbReference>
<dbReference type="GO" id="GO:0005737">
    <property type="term" value="C:cytoplasm"/>
    <property type="evidence" value="ECO:0007669"/>
    <property type="project" value="TreeGrafter"/>
</dbReference>
<evidence type="ECO:0000256" key="3">
    <source>
        <dbReference type="ARBA" id="ARBA00010286"/>
    </source>
</evidence>
<dbReference type="Proteomes" id="UP000006055">
    <property type="component" value="Chromosome"/>
</dbReference>
<comment type="cofactor">
    <cofactor evidence="1">
        <name>Zn(2+)</name>
        <dbReference type="ChEBI" id="CHEBI:29105"/>
    </cofactor>
</comment>
<dbReference type="GO" id="GO:0004038">
    <property type="term" value="F:allantoinase activity"/>
    <property type="evidence" value="ECO:0007669"/>
    <property type="project" value="TreeGrafter"/>
</dbReference>
<protein>
    <submittedName>
        <fullName evidence="7">Dihydroorotase-like cyclic amidohydrolase</fullName>
    </submittedName>
</protein>
<dbReference type="PANTHER" id="PTHR43668">
    <property type="entry name" value="ALLANTOINASE"/>
    <property type="match status" value="1"/>
</dbReference>
<dbReference type="InterPro" id="IPR011059">
    <property type="entry name" value="Metal-dep_hydrolase_composite"/>
</dbReference>
<organism evidence="7 8">
    <name type="scientific">Desulfomonile tiedjei (strain ATCC 49306 / DSM 6799 / DCB-1)</name>
    <dbReference type="NCBI Taxonomy" id="706587"/>
    <lineage>
        <taxon>Bacteria</taxon>
        <taxon>Pseudomonadati</taxon>
        <taxon>Thermodesulfobacteriota</taxon>
        <taxon>Desulfomonilia</taxon>
        <taxon>Desulfomonilales</taxon>
        <taxon>Desulfomonilaceae</taxon>
        <taxon>Desulfomonile</taxon>
    </lineage>
</organism>
<dbReference type="eggNOG" id="COG0044">
    <property type="taxonomic scope" value="Bacteria"/>
</dbReference>
<dbReference type="InterPro" id="IPR002195">
    <property type="entry name" value="Dihydroorotase_CS"/>
</dbReference>
<dbReference type="GO" id="GO:0046872">
    <property type="term" value="F:metal ion binding"/>
    <property type="evidence" value="ECO:0007669"/>
    <property type="project" value="UniProtKB-KW"/>
</dbReference>
<evidence type="ECO:0000256" key="5">
    <source>
        <dbReference type="ARBA" id="ARBA00022801"/>
    </source>
</evidence>
<dbReference type="PANTHER" id="PTHR43668:SF2">
    <property type="entry name" value="ALLANTOINASE"/>
    <property type="match status" value="1"/>
</dbReference>
<dbReference type="STRING" id="706587.Desti_2585"/>
<keyword evidence="4" id="KW-0479">Metal-binding</keyword>
<name>I4C6S4_DESTA</name>
<evidence type="ECO:0000256" key="4">
    <source>
        <dbReference type="ARBA" id="ARBA00022723"/>
    </source>
</evidence>
<evidence type="ECO:0000313" key="8">
    <source>
        <dbReference type="Proteomes" id="UP000006055"/>
    </source>
</evidence>
<dbReference type="SUPFAM" id="SSF51338">
    <property type="entry name" value="Composite domain of metallo-dependent hydrolases"/>
    <property type="match status" value="1"/>
</dbReference>
<comment type="similarity">
    <text evidence="3">Belongs to the metallo-dependent hydrolases superfamily. DHOase family. Class I DHOase subfamily.</text>
</comment>
<evidence type="ECO:0000256" key="1">
    <source>
        <dbReference type="ARBA" id="ARBA00001947"/>
    </source>
</evidence>
<dbReference type="Gene3D" id="3.20.20.140">
    <property type="entry name" value="Metal-dependent hydrolases"/>
    <property type="match status" value="1"/>
</dbReference>
<keyword evidence="5 7" id="KW-0378">Hydrolase</keyword>
<dbReference type="HOGENOM" id="CLU_015572_1_2_7"/>
<dbReference type="PROSITE" id="PS00483">
    <property type="entry name" value="DIHYDROOROTASE_2"/>
    <property type="match status" value="1"/>
</dbReference>
<dbReference type="Pfam" id="PF01979">
    <property type="entry name" value="Amidohydro_1"/>
    <property type="match status" value="1"/>
</dbReference>
<dbReference type="OrthoDB" id="9803027at2"/>